<dbReference type="Proteomes" id="UP000278143">
    <property type="component" value="Unassembled WGS sequence"/>
</dbReference>
<reference evidence="3" key="1">
    <citation type="journal article" date="2018" name="Nat. Microbiol.">
        <title>Leveraging single-cell genomics to expand the fungal tree of life.</title>
        <authorList>
            <person name="Ahrendt S.R."/>
            <person name="Quandt C.A."/>
            <person name="Ciobanu D."/>
            <person name="Clum A."/>
            <person name="Salamov A."/>
            <person name="Andreopoulos B."/>
            <person name="Cheng J.F."/>
            <person name="Woyke T."/>
            <person name="Pelin A."/>
            <person name="Henrissat B."/>
            <person name="Reynolds N.K."/>
            <person name="Benny G.L."/>
            <person name="Smith M.E."/>
            <person name="James T.Y."/>
            <person name="Grigoriev I.V."/>
        </authorList>
    </citation>
    <scope>NUCLEOTIDE SEQUENCE [LARGE SCALE GENOMIC DNA]</scope>
    <source>
        <strain evidence="3">Benny S71-1</strain>
    </source>
</reference>
<dbReference type="OrthoDB" id="9450131at2759"/>
<organism evidence="2 3">
    <name type="scientific">Syncephalis pseudoplumigaleata</name>
    <dbReference type="NCBI Taxonomy" id="1712513"/>
    <lineage>
        <taxon>Eukaryota</taxon>
        <taxon>Fungi</taxon>
        <taxon>Fungi incertae sedis</taxon>
        <taxon>Zoopagomycota</taxon>
        <taxon>Zoopagomycotina</taxon>
        <taxon>Zoopagomycetes</taxon>
        <taxon>Zoopagales</taxon>
        <taxon>Piptocephalidaceae</taxon>
        <taxon>Syncephalis</taxon>
    </lineage>
</organism>
<dbReference type="InterPro" id="IPR053793">
    <property type="entry name" value="PB1-like"/>
</dbReference>
<dbReference type="Pfam" id="PF00564">
    <property type="entry name" value="PB1"/>
    <property type="match status" value="1"/>
</dbReference>
<dbReference type="EMBL" id="KZ991061">
    <property type="protein sequence ID" value="RKP23346.1"/>
    <property type="molecule type" value="Genomic_DNA"/>
</dbReference>
<evidence type="ECO:0000313" key="2">
    <source>
        <dbReference type="EMBL" id="RKP23346.1"/>
    </source>
</evidence>
<proteinExistence type="predicted"/>
<sequence length="92" mass="10601">MSAASIPEGKIKLKCHYKEETRYLMVDADIALDELRMRVTDKFNGRRLLRLKYRDEDNELVQVSDKEDLDIARGSFGGGSSTVNRMELWCSD</sequence>
<accession>A0A4P9YTT2</accession>
<gene>
    <name evidence="2" type="ORF">SYNPS1DRAFT_24607</name>
</gene>
<dbReference type="SMART" id="SM00666">
    <property type="entry name" value="PB1"/>
    <property type="match status" value="1"/>
</dbReference>
<feature type="domain" description="PB1" evidence="1">
    <location>
        <begin position="10"/>
        <end position="92"/>
    </location>
</feature>
<name>A0A4P9YTT2_9FUNG</name>
<keyword evidence="3" id="KW-1185">Reference proteome</keyword>
<protein>
    <recommendedName>
        <fullName evidence="1">PB1 domain-containing protein</fullName>
    </recommendedName>
</protein>
<dbReference type="AlphaFoldDB" id="A0A4P9YTT2"/>
<evidence type="ECO:0000313" key="3">
    <source>
        <dbReference type="Proteomes" id="UP000278143"/>
    </source>
</evidence>
<evidence type="ECO:0000259" key="1">
    <source>
        <dbReference type="PROSITE" id="PS51745"/>
    </source>
</evidence>
<dbReference type="SUPFAM" id="SSF54277">
    <property type="entry name" value="CAD &amp; PB1 domains"/>
    <property type="match status" value="1"/>
</dbReference>
<dbReference type="PROSITE" id="PS51745">
    <property type="entry name" value="PB1"/>
    <property type="match status" value="1"/>
</dbReference>
<dbReference type="InterPro" id="IPR000270">
    <property type="entry name" value="PB1_dom"/>
</dbReference>
<dbReference type="Gene3D" id="3.10.20.90">
    <property type="entry name" value="Phosphatidylinositol 3-kinase Catalytic Subunit, Chain A, domain 1"/>
    <property type="match status" value="1"/>
</dbReference>